<feature type="region of interest" description="Disordered" evidence="3">
    <location>
        <begin position="695"/>
        <end position="714"/>
    </location>
</feature>
<sequence length="714" mass="78407">MPQGGKSRRAVVACKACNARKVRCTVALSGPPCANCTVDDIPCEVANRKRRHNSDFIPHTSPTSDEHEGSQRGQPQPRLVNELALPIQPPAPTPDAAQDSSAYADTLKGGNTHGDGVPFYPGDKRGPAFVIDICSTSTSTNNHFLVPMPPIKSLLPEDMAYLRAKGAFTLPPPQLRSALIRSYFHHVHPFSPILDPDGFILEYEKGRMMSLLLLWSMFLAAASFIDTALLTDDFYPTRRALKHAMYQRAKALYDADYEKDKITLIQSTFLMSHWYVDSQDRAGPWHWNGVALGLAHSVGLHRLPPPVKGGQGKQAIRPPFWRRMWWSIYCREVWLSLGQGRPMRIPLDDSDTPLPEPCDADVLSAELDAEVGMRYLPSPTELAQLFHLWMCVVRVTTVLGTTVLSMNYRAKGAKPTRQDLDRGERELRACYPVLSAEGGDGSGIERASRVVASHAYQVRLYFEAAIIVLYRPFIFDTPRGLPPDGEAGWRAFARQMTRTAASNATSAVNSIMAEDLMRFCLTISVLALVPPMQIHLFESTSSKPVARQMGKHNLGLCMLAMGELRESFISADEAYKLFETALAKVEIAQQQNASSQDTTPQTPPTHRPSLSVVVDPVQAAPNMSACGPATTGDWTVPGWPGGNGVSTAEVIAGLWTPYWNDTPMAVGGGGGFDTQTTNTEAWLDIQSMDRPFALNDFGLSSPNEREDGSEQSIG</sequence>
<keyword evidence="2" id="KW-0539">Nucleus</keyword>
<dbReference type="SMART" id="SM00066">
    <property type="entry name" value="GAL4"/>
    <property type="match status" value="1"/>
</dbReference>
<accession>A0AA39X8N4</accession>
<dbReference type="GO" id="GO:0000981">
    <property type="term" value="F:DNA-binding transcription factor activity, RNA polymerase II-specific"/>
    <property type="evidence" value="ECO:0007669"/>
    <property type="project" value="InterPro"/>
</dbReference>
<dbReference type="GO" id="GO:0006351">
    <property type="term" value="P:DNA-templated transcription"/>
    <property type="evidence" value="ECO:0007669"/>
    <property type="project" value="InterPro"/>
</dbReference>
<dbReference type="SUPFAM" id="SSF57701">
    <property type="entry name" value="Zn2/Cys6 DNA-binding domain"/>
    <property type="match status" value="1"/>
</dbReference>
<dbReference type="InterPro" id="IPR001138">
    <property type="entry name" value="Zn2Cys6_DnaBD"/>
</dbReference>
<dbReference type="InterPro" id="IPR036864">
    <property type="entry name" value="Zn2-C6_fun-type_DNA-bd_sf"/>
</dbReference>
<keyword evidence="6" id="KW-1185">Reference proteome</keyword>
<keyword evidence="1" id="KW-0479">Metal-binding</keyword>
<dbReference type="InterPro" id="IPR052761">
    <property type="entry name" value="Fungal_Detox/Toxin_TFs"/>
</dbReference>
<dbReference type="Pfam" id="PF04082">
    <property type="entry name" value="Fungal_trans"/>
    <property type="match status" value="1"/>
</dbReference>
<reference evidence="5" key="1">
    <citation type="submission" date="2023-06" db="EMBL/GenBank/DDBJ databases">
        <title>Genome-scale phylogeny and comparative genomics of the fungal order Sordariales.</title>
        <authorList>
            <consortium name="Lawrence Berkeley National Laboratory"/>
            <person name="Hensen N."/>
            <person name="Bonometti L."/>
            <person name="Westerberg I."/>
            <person name="Brannstrom I.O."/>
            <person name="Guillou S."/>
            <person name="Cros-Aarteil S."/>
            <person name="Calhoun S."/>
            <person name="Haridas S."/>
            <person name="Kuo A."/>
            <person name="Mondo S."/>
            <person name="Pangilinan J."/>
            <person name="Riley R."/>
            <person name="LaButti K."/>
            <person name="Andreopoulos B."/>
            <person name="Lipzen A."/>
            <person name="Chen C."/>
            <person name="Yanf M."/>
            <person name="Daum C."/>
            <person name="Ng V."/>
            <person name="Clum A."/>
            <person name="Steindorff A."/>
            <person name="Ohm R."/>
            <person name="Martin F."/>
            <person name="Silar P."/>
            <person name="Natvig D."/>
            <person name="Lalanne C."/>
            <person name="Gautier V."/>
            <person name="Ament-velasquez S.L."/>
            <person name="Kruys A."/>
            <person name="Hutchinson M.I."/>
            <person name="Powell A.J."/>
            <person name="Barry K."/>
            <person name="Miller A.N."/>
            <person name="Grigoriev I.V."/>
            <person name="Debuchy R."/>
            <person name="Gladieux P."/>
            <person name="Thoren M.H."/>
            <person name="Johannesson H."/>
        </authorList>
    </citation>
    <scope>NUCLEOTIDE SEQUENCE</scope>
    <source>
        <strain evidence="5">SMH3391-2</strain>
    </source>
</reference>
<dbReference type="PANTHER" id="PTHR47425:SF3">
    <property type="entry name" value="ZN(II)2CYS6 TRANSCRIPTION FACTOR (EUROFUNG)"/>
    <property type="match status" value="1"/>
</dbReference>
<evidence type="ECO:0000256" key="2">
    <source>
        <dbReference type="ARBA" id="ARBA00023242"/>
    </source>
</evidence>
<evidence type="ECO:0000256" key="3">
    <source>
        <dbReference type="SAM" id="MobiDB-lite"/>
    </source>
</evidence>
<organism evidence="5 6">
    <name type="scientific">Bombardia bombarda</name>
    <dbReference type="NCBI Taxonomy" id="252184"/>
    <lineage>
        <taxon>Eukaryota</taxon>
        <taxon>Fungi</taxon>
        <taxon>Dikarya</taxon>
        <taxon>Ascomycota</taxon>
        <taxon>Pezizomycotina</taxon>
        <taxon>Sordariomycetes</taxon>
        <taxon>Sordariomycetidae</taxon>
        <taxon>Sordariales</taxon>
        <taxon>Lasiosphaeriaceae</taxon>
        <taxon>Bombardia</taxon>
    </lineage>
</organism>
<dbReference type="EMBL" id="JAULSR010000002">
    <property type="protein sequence ID" value="KAK0629368.1"/>
    <property type="molecule type" value="Genomic_DNA"/>
</dbReference>
<evidence type="ECO:0000259" key="4">
    <source>
        <dbReference type="PROSITE" id="PS50048"/>
    </source>
</evidence>
<dbReference type="GO" id="GO:0003677">
    <property type="term" value="F:DNA binding"/>
    <property type="evidence" value="ECO:0007669"/>
    <property type="project" value="InterPro"/>
</dbReference>
<evidence type="ECO:0000313" key="6">
    <source>
        <dbReference type="Proteomes" id="UP001174934"/>
    </source>
</evidence>
<dbReference type="Gene3D" id="4.10.240.10">
    <property type="entry name" value="Zn(2)-C6 fungal-type DNA-binding domain"/>
    <property type="match status" value="1"/>
</dbReference>
<dbReference type="SMART" id="SM00906">
    <property type="entry name" value="Fungal_trans"/>
    <property type="match status" value="1"/>
</dbReference>
<protein>
    <submittedName>
        <fullName evidence="5">Fungal-specific transcription factor domain-containing protein</fullName>
    </submittedName>
</protein>
<feature type="region of interest" description="Disordered" evidence="3">
    <location>
        <begin position="589"/>
        <end position="609"/>
    </location>
</feature>
<feature type="domain" description="Zn(2)-C6 fungal-type" evidence="4">
    <location>
        <begin position="13"/>
        <end position="45"/>
    </location>
</feature>
<feature type="region of interest" description="Disordered" evidence="3">
    <location>
        <begin position="53"/>
        <end position="108"/>
    </location>
</feature>
<name>A0AA39X8N4_9PEZI</name>
<evidence type="ECO:0000256" key="1">
    <source>
        <dbReference type="ARBA" id="ARBA00022723"/>
    </source>
</evidence>
<dbReference type="InterPro" id="IPR007219">
    <property type="entry name" value="XnlR_reg_dom"/>
</dbReference>
<dbReference type="PROSITE" id="PS50048">
    <property type="entry name" value="ZN2_CY6_FUNGAL_2"/>
    <property type="match status" value="1"/>
</dbReference>
<gene>
    <name evidence="5" type="ORF">B0T17DRAFT_525361</name>
</gene>
<comment type="caution">
    <text evidence="5">The sequence shown here is derived from an EMBL/GenBank/DDBJ whole genome shotgun (WGS) entry which is preliminary data.</text>
</comment>
<dbReference type="Proteomes" id="UP001174934">
    <property type="component" value="Unassembled WGS sequence"/>
</dbReference>
<dbReference type="CDD" id="cd12148">
    <property type="entry name" value="fungal_TF_MHR"/>
    <property type="match status" value="1"/>
</dbReference>
<dbReference type="AlphaFoldDB" id="A0AA39X8N4"/>
<dbReference type="CDD" id="cd00067">
    <property type="entry name" value="GAL4"/>
    <property type="match status" value="1"/>
</dbReference>
<evidence type="ECO:0000313" key="5">
    <source>
        <dbReference type="EMBL" id="KAK0629368.1"/>
    </source>
</evidence>
<dbReference type="PANTHER" id="PTHR47425">
    <property type="entry name" value="FARB-RELATED"/>
    <property type="match status" value="1"/>
</dbReference>
<dbReference type="GO" id="GO:0008270">
    <property type="term" value="F:zinc ion binding"/>
    <property type="evidence" value="ECO:0007669"/>
    <property type="project" value="InterPro"/>
</dbReference>
<proteinExistence type="predicted"/>